<dbReference type="eggNOG" id="COG3552">
    <property type="taxonomic scope" value="Bacteria"/>
</dbReference>
<dbReference type="InterPro" id="IPR011195">
    <property type="entry name" value="UCP010256"/>
</dbReference>
<organism evidence="3 4">
    <name type="scientific">Nakamurella multipartita (strain ATCC 700099 / DSM 44233 / CIP 104796 / JCM 9543 / NBRC 105858 / Y-104)</name>
    <name type="common">Microsphaera multipartita</name>
    <dbReference type="NCBI Taxonomy" id="479431"/>
    <lineage>
        <taxon>Bacteria</taxon>
        <taxon>Bacillati</taxon>
        <taxon>Actinomycetota</taxon>
        <taxon>Actinomycetes</taxon>
        <taxon>Nakamurellales</taxon>
        <taxon>Nakamurellaceae</taxon>
        <taxon>Nakamurella</taxon>
    </lineage>
</organism>
<feature type="region of interest" description="Disordered" evidence="1">
    <location>
        <begin position="86"/>
        <end position="150"/>
    </location>
</feature>
<dbReference type="STRING" id="479431.Namu_5290"/>
<dbReference type="PANTHER" id="PTHR39338:SF6">
    <property type="entry name" value="BLL5662 PROTEIN"/>
    <property type="match status" value="1"/>
</dbReference>
<dbReference type="Pfam" id="PF05762">
    <property type="entry name" value="VWA_CoxE"/>
    <property type="match status" value="1"/>
</dbReference>
<evidence type="ECO:0000256" key="1">
    <source>
        <dbReference type="SAM" id="MobiDB-lite"/>
    </source>
</evidence>
<dbReference type="CDD" id="cd00198">
    <property type="entry name" value="vWFA"/>
    <property type="match status" value="1"/>
</dbReference>
<reference evidence="3 4" key="2">
    <citation type="journal article" date="2010" name="Stand. Genomic Sci.">
        <title>Complete genome sequence of Nakamurella multipartita type strain (Y-104).</title>
        <authorList>
            <person name="Tice H."/>
            <person name="Mayilraj S."/>
            <person name="Sims D."/>
            <person name="Lapidus A."/>
            <person name="Nolan M."/>
            <person name="Lucas S."/>
            <person name="Glavina Del Rio T."/>
            <person name="Copeland A."/>
            <person name="Cheng J.F."/>
            <person name="Meincke L."/>
            <person name="Bruce D."/>
            <person name="Goodwin L."/>
            <person name="Pitluck S."/>
            <person name="Ivanova N."/>
            <person name="Mavromatis K."/>
            <person name="Ovchinnikova G."/>
            <person name="Pati A."/>
            <person name="Chen A."/>
            <person name="Palaniappan K."/>
            <person name="Land M."/>
            <person name="Hauser L."/>
            <person name="Chang Y.J."/>
            <person name="Jeffries C.D."/>
            <person name="Detter J.C."/>
            <person name="Brettin T."/>
            <person name="Rohde M."/>
            <person name="Goker M."/>
            <person name="Bristow J."/>
            <person name="Eisen J.A."/>
            <person name="Markowitz V."/>
            <person name="Hugenholtz P."/>
            <person name="Kyrpides N.C."/>
            <person name="Klenk H.P."/>
            <person name="Chen F."/>
        </authorList>
    </citation>
    <scope>NUCLEOTIDE SEQUENCE [LARGE SCALE GENOMIC DNA]</scope>
    <source>
        <strain evidence="4">ATCC 700099 / DSM 44233 / CIP 104796 / JCM 9543 / NBRC 105858 / Y-104</strain>
    </source>
</reference>
<keyword evidence="4" id="KW-1185">Reference proteome</keyword>
<dbReference type="InterPro" id="IPR002035">
    <property type="entry name" value="VWF_A"/>
</dbReference>
<dbReference type="AlphaFoldDB" id="C8XD66"/>
<dbReference type="InterPro" id="IPR008912">
    <property type="entry name" value="Uncharacterised_CoxE"/>
</dbReference>
<proteinExistence type="predicted"/>
<sequence>MAEPDLSLGADLATVGALLADRLARHGVPVPVHRAVWWTRVVMAGGPTTVDELYWLSRVSLIDRHEHLPTFDAVFAGLFGAGTAAPPDPAAFRGDQNNELPPAAAAGSPSPPQAPDAPPPPTRDEQPTVQQVGDDEDTGAEPEEDQSPGVAAVASSIELLLAKDFADCDADEIAELNRIVARMRIVAPTRPARWKPTLGPGRSVDLRRTLRRASRTGGDPVRWVRRRRSAVPRRVVLLADVSGSMQSYARVYLRVLQGAALGARAHAYLFATRLHPVTRALVRGPREGGITRAMAQSPDASGGTRIGAAIKEFLDTDGRRGLARGAVVVVVSDGWERADPALLGEQMARLHRLAHSVIWVNPRKAAPGFAPLAGGMAAALPHVDRFIEGHSARSVQGLLDAIADSTGGPVGAARPGRPG</sequence>
<evidence type="ECO:0000313" key="4">
    <source>
        <dbReference type="Proteomes" id="UP000002218"/>
    </source>
</evidence>
<feature type="compositionally biased region" description="Acidic residues" evidence="1">
    <location>
        <begin position="133"/>
        <end position="146"/>
    </location>
</feature>
<dbReference type="PIRSF" id="PIRSF010256">
    <property type="entry name" value="CoxE_vWa"/>
    <property type="match status" value="1"/>
</dbReference>
<dbReference type="EMBL" id="CP001737">
    <property type="protein sequence ID" value="ACV81556.1"/>
    <property type="molecule type" value="Genomic_DNA"/>
</dbReference>
<dbReference type="HOGENOM" id="CLU_042261_0_0_11"/>
<reference evidence="4" key="1">
    <citation type="submission" date="2009-09" db="EMBL/GenBank/DDBJ databases">
        <title>The complete genome of Nakamurella multipartita DSM 44233.</title>
        <authorList>
            <consortium name="US DOE Joint Genome Institute (JGI-PGF)"/>
            <person name="Lucas S."/>
            <person name="Copeland A."/>
            <person name="Lapidus A."/>
            <person name="Glavina del Rio T."/>
            <person name="Dalin E."/>
            <person name="Tice H."/>
            <person name="Bruce D."/>
            <person name="Goodwin L."/>
            <person name="Pitluck S."/>
            <person name="Kyrpides N."/>
            <person name="Mavromatis K."/>
            <person name="Ivanova N."/>
            <person name="Ovchinnikova G."/>
            <person name="Sims D."/>
            <person name="Meincke L."/>
            <person name="Brettin T."/>
            <person name="Detter J.C."/>
            <person name="Han C."/>
            <person name="Larimer F."/>
            <person name="Land M."/>
            <person name="Hauser L."/>
            <person name="Markowitz V."/>
            <person name="Cheng J.-F."/>
            <person name="Hugenholtz P."/>
            <person name="Woyke T."/>
            <person name="Wu D."/>
            <person name="Klenk H.-P."/>
            <person name="Eisen J.A."/>
        </authorList>
    </citation>
    <scope>NUCLEOTIDE SEQUENCE [LARGE SCALE GENOMIC DNA]</scope>
    <source>
        <strain evidence="4">ATCC 700099 / DSM 44233 / CIP 104796 / JCM 9543 / NBRC 105858 / Y-104</strain>
    </source>
</reference>
<protein>
    <submittedName>
        <fullName evidence="3">VWA containing CoxE family protein</fullName>
    </submittedName>
</protein>
<dbReference type="Gene3D" id="3.40.50.410">
    <property type="entry name" value="von Willebrand factor, type A domain"/>
    <property type="match status" value="1"/>
</dbReference>
<feature type="domain" description="VWFA" evidence="2">
    <location>
        <begin position="232"/>
        <end position="396"/>
    </location>
</feature>
<gene>
    <name evidence="3" type="ordered locus">Namu_5290</name>
</gene>
<dbReference type="InterPro" id="IPR036465">
    <property type="entry name" value="vWFA_dom_sf"/>
</dbReference>
<name>C8XD66_NAKMY</name>
<dbReference type="PANTHER" id="PTHR39338">
    <property type="entry name" value="BLL5662 PROTEIN-RELATED"/>
    <property type="match status" value="1"/>
</dbReference>
<dbReference type="OrthoDB" id="9790469at2"/>
<dbReference type="SMART" id="SM00327">
    <property type="entry name" value="VWA"/>
    <property type="match status" value="1"/>
</dbReference>
<dbReference type="RefSeq" id="WP_015750360.1">
    <property type="nucleotide sequence ID" value="NC_013235.1"/>
</dbReference>
<dbReference type="Proteomes" id="UP000002218">
    <property type="component" value="Chromosome"/>
</dbReference>
<dbReference type="InParanoid" id="C8XD66"/>
<feature type="compositionally biased region" description="Pro residues" evidence="1">
    <location>
        <begin position="109"/>
        <end position="121"/>
    </location>
</feature>
<evidence type="ECO:0000259" key="2">
    <source>
        <dbReference type="SMART" id="SM00327"/>
    </source>
</evidence>
<dbReference type="KEGG" id="nml:Namu_5290"/>
<accession>C8XD66</accession>
<evidence type="ECO:0000313" key="3">
    <source>
        <dbReference type="EMBL" id="ACV81556.1"/>
    </source>
</evidence>
<dbReference type="SUPFAM" id="SSF53300">
    <property type="entry name" value="vWA-like"/>
    <property type="match status" value="1"/>
</dbReference>